<protein>
    <submittedName>
        <fullName evidence="1">Uncharacterized protein</fullName>
    </submittedName>
</protein>
<dbReference type="RefSeq" id="WP_169311344.1">
    <property type="nucleotide sequence ID" value="NZ_UGTH01000001.1"/>
</dbReference>
<reference evidence="1 2" key="1">
    <citation type="submission" date="2018-06" db="EMBL/GenBank/DDBJ databases">
        <authorList>
            <consortium name="Pathogen Informatics"/>
            <person name="Doyle S."/>
        </authorList>
    </citation>
    <scope>NUCLEOTIDE SEQUENCE [LARGE SCALE GENOMIC DNA]</scope>
    <source>
        <strain evidence="1 2">NCTC11088</strain>
    </source>
</reference>
<sequence length="47" mass="5399">MLKFNRDSMIVKAWVTMIMAGVYRVEQVPTVFDIKAAVEEVLKELQA</sequence>
<accession>A0A379D8R0</accession>
<proteinExistence type="predicted"/>
<dbReference type="AlphaFoldDB" id="A0A379D8R0"/>
<name>A0A379D8R0_9FIRM</name>
<organism evidence="1 2">
    <name type="scientific">Peptoniphilus indolicus</name>
    <dbReference type="NCBI Taxonomy" id="33030"/>
    <lineage>
        <taxon>Bacteria</taxon>
        <taxon>Bacillati</taxon>
        <taxon>Bacillota</taxon>
        <taxon>Tissierellia</taxon>
        <taxon>Tissierellales</taxon>
        <taxon>Peptoniphilaceae</taxon>
        <taxon>Peptoniphilus</taxon>
    </lineage>
</organism>
<evidence type="ECO:0000313" key="2">
    <source>
        <dbReference type="Proteomes" id="UP000254777"/>
    </source>
</evidence>
<dbReference type="EMBL" id="UGTH01000001">
    <property type="protein sequence ID" value="SUB74368.1"/>
    <property type="molecule type" value="Genomic_DNA"/>
</dbReference>
<gene>
    <name evidence="1" type="ORF">NCTC11088_00099</name>
</gene>
<dbReference type="Proteomes" id="UP000254777">
    <property type="component" value="Unassembled WGS sequence"/>
</dbReference>
<evidence type="ECO:0000313" key="1">
    <source>
        <dbReference type="EMBL" id="SUB74368.1"/>
    </source>
</evidence>